<reference evidence="1 2" key="1">
    <citation type="submission" date="2010-12" db="EMBL/GenBank/DDBJ databases">
        <authorList>
            <person name="Muzny D."/>
            <person name="Qin X."/>
            <person name="Deng J."/>
            <person name="Jiang H."/>
            <person name="Liu Y."/>
            <person name="Qu J."/>
            <person name="Song X.-Z."/>
            <person name="Zhang L."/>
            <person name="Thornton R."/>
            <person name="Coyle M."/>
            <person name="Francisco L."/>
            <person name="Jackson L."/>
            <person name="Javaid M."/>
            <person name="Korchina V."/>
            <person name="Kovar C."/>
            <person name="Mata R."/>
            <person name="Mathew T."/>
            <person name="Ngo R."/>
            <person name="Nguyen L."/>
            <person name="Nguyen N."/>
            <person name="Okwuonu G."/>
            <person name="Ongeri F."/>
            <person name="Pham C."/>
            <person name="Simmons D."/>
            <person name="Wilczek-Boney K."/>
            <person name="Hale W."/>
            <person name="Jakkamsetti A."/>
            <person name="Pham P."/>
            <person name="Ruth R."/>
            <person name="San Lucas F."/>
            <person name="Warren J."/>
            <person name="Zhang J."/>
            <person name="Zhao Z."/>
            <person name="Zhou C."/>
            <person name="Zhu D."/>
            <person name="Lee S."/>
            <person name="Bess C."/>
            <person name="Blankenburg K."/>
            <person name="Forbes L."/>
            <person name="Fu Q."/>
            <person name="Gubbala S."/>
            <person name="Hirani K."/>
            <person name="Jayaseelan J.C."/>
            <person name="Lara F."/>
            <person name="Munidasa M."/>
            <person name="Palculict T."/>
            <person name="Patil S."/>
            <person name="Pu L.-L."/>
            <person name="Saada N."/>
            <person name="Tang L."/>
            <person name="Weissenberger G."/>
            <person name="Zhu Y."/>
            <person name="Hemphill L."/>
            <person name="Shang Y."/>
            <person name="Youmans B."/>
            <person name="Ayvaz T."/>
            <person name="Ross M."/>
            <person name="Santibanez J."/>
            <person name="Aqrawi P."/>
            <person name="Gross S."/>
            <person name="Joshi V."/>
            <person name="Fowler G."/>
            <person name="Nazareth L."/>
            <person name="Reid J."/>
            <person name="Worley K."/>
            <person name="Petrosino J."/>
            <person name="Highlander S."/>
            <person name="Gibbs R."/>
        </authorList>
    </citation>
    <scope>NUCLEOTIDE SEQUENCE [LARGE SCALE GENOMIC DNA]</scope>
    <source>
        <strain evidence="1 2">ATCC 33393</strain>
    </source>
</reference>
<evidence type="ECO:0000313" key="1">
    <source>
        <dbReference type="EMBL" id="EFU67498.1"/>
    </source>
</evidence>
<name>E6KYE4_9PAST</name>
<sequence>MRLKMEYVTISKSEHDFLVTQAKRMKFISGYRPTLMEETDTGEYSITVSTMGIIDTLRYSKGIECIDLAIKDIREMQQVFWIFEPTEIYAGRTIEEILNEFFSEEDRKEILKDNLYGPVDLNEKFPVKEDIGSIAVEKTIKELLDEMVVFPDVVLSSYS</sequence>
<organism evidence="1 2">
    <name type="scientific">Aggregatibacter segnis ATCC 33393</name>
    <dbReference type="NCBI Taxonomy" id="888057"/>
    <lineage>
        <taxon>Bacteria</taxon>
        <taxon>Pseudomonadati</taxon>
        <taxon>Pseudomonadota</taxon>
        <taxon>Gammaproteobacteria</taxon>
        <taxon>Pasteurellales</taxon>
        <taxon>Pasteurellaceae</taxon>
        <taxon>Aggregatibacter</taxon>
    </lineage>
</organism>
<protein>
    <submittedName>
        <fullName evidence="1">Uncharacterized protein</fullName>
    </submittedName>
</protein>
<gene>
    <name evidence="1" type="ORF">HMPREF9064_1176</name>
</gene>
<keyword evidence="2" id="KW-1185">Reference proteome</keyword>
<dbReference type="Proteomes" id="UP000032871">
    <property type="component" value="Unassembled WGS sequence"/>
</dbReference>
<accession>E6KYE4</accession>
<dbReference type="HOGENOM" id="CLU_1657125_0_0_6"/>
<dbReference type="EMBL" id="AEPS01000007">
    <property type="protein sequence ID" value="EFU67498.1"/>
    <property type="molecule type" value="Genomic_DNA"/>
</dbReference>
<evidence type="ECO:0000313" key="2">
    <source>
        <dbReference type="Proteomes" id="UP000032871"/>
    </source>
</evidence>
<dbReference type="AlphaFoldDB" id="E6KYE4"/>
<comment type="caution">
    <text evidence="1">The sequence shown here is derived from an EMBL/GenBank/DDBJ whole genome shotgun (WGS) entry which is preliminary data.</text>
</comment>
<proteinExistence type="predicted"/>